<dbReference type="PANTHER" id="PTHR15904">
    <property type="entry name" value="FAM13"/>
    <property type="match status" value="1"/>
</dbReference>
<dbReference type="PROSITE" id="PS50238">
    <property type="entry name" value="RHOGAP"/>
    <property type="match status" value="1"/>
</dbReference>
<dbReference type="InterPro" id="IPR059029">
    <property type="entry name" value="FAM13A_dom"/>
</dbReference>
<dbReference type="InterPro" id="IPR000198">
    <property type="entry name" value="RhoGAP_dom"/>
</dbReference>
<dbReference type="GO" id="GO:0007165">
    <property type="term" value="P:signal transduction"/>
    <property type="evidence" value="ECO:0007669"/>
    <property type="project" value="InterPro"/>
</dbReference>
<dbReference type="SUPFAM" id="SSF48350">
    <property type="entry name" value="GTPase activation domain, GAP"/>
    <property type="match status" value="1"/>
</dbReference>
<name>A0A1A8FF67_9TELE</name>
<dbReference type="InterPro" id="IPR039102">
    <property type="entry name" value="FAM13"/>
</dbReference>
<evidence type="ECO:0000313" key="4">
    <source>
        <dbReference type="EMBL" id="SBQ57672.1"/>
    </source>
</evidence>
<dbReference type="Pfam" id="PF26116">
    <property type="entry name" value="FAM13A"/>
    <property type="match status" value="1"/>
</dbReference>
<reference evidence="4" key="2">
    <citation type="submission" date="2016-06" db="EMBL/GenBank/DDBJ databases">
        <title>The genome of a short-lived fish provides insights into sex chromosome evolution and the genetic control of aging.</title>
        <authorList>
            <person name="Reichwald K."/>
            <person name="Felder M."/>
            <person name="Petzold A."/>
            <person name="Koch P."/>
            <person name="Groth M."/>
            <person name="Platzer M."/>
        </authorList>
    </citation>
    <scope>NUCLEOTIDE SEQUENCE</scope>
    <source>
        <tissue evidence="4">Brain</tissue>
    </source>
</reference>
<gene>
    <name evidence="4" type="primary">FAM13C</name>
</gene>
<evidence type="ECO:0000256" key="2">
    <source>
        <dbReference type="SAM" id="MobiDB-lite"/>
    </source>
</evidence>
<feature type="domain" description="Rho-GAP" evidence="3">
    <location>
        <begin position="44"/>
        <end position="233"/>
    </location>
</feature>
<feature type="compositionally biased region" description="Low complexity" evidence="2">
    <location>
        <begin position="510"/>
        <end position="522"/>
    </location>
</feature>
<proteinExistence type="inferred from homology"/>
<dbReference type="Gene3D" id="1.10.555.10">
    <property type="entry name" value="Rho GTPase activation protein"/>
    <property type="match status" value="1"/>
</dbReference>
<comment type="similarity">
    <text evidence="1">Belongs to the FAM13 family.</text>
</comment>
<feature type="region of interest" description="Disordered" evidence="2">
    <location>
        <begin position="480"/>
        <end position="526"/>
    </location>
</feature>
<feature type="compositionally biased region" description="Polar residues" evidence="2">
    <location>
        <begin position="486"/>
        <end position="495"/>
    </location>
</feature>
<evidence type="ECO:0000256" key="1">
    <source>
        <dbReference type="ARBA" id="ARBA00007549"/>
    </source>
</evidence>
<protein>
    <submittedName>
        <fullName evidence="4">Family with sequence similarity 13, member C</fullName>
    </submittedName>
</protein>
<feature type="region of interest" description="Disordered" evidence="2">
    <location>
        <begin position="337"/>
        <end position="356"/>
    </location>
</feature>
<dbReference type="EMBL" id="HAEB01011145">
    <property type="protein sequence ID" value="SBQ57672.1"/>
    <property type="molecule type" value="Transcribed_RNA"/>
</dbReference>
<dbReference type="AlphaFoldDB" id="A0A1A8FF67"/>
<dbReference type="Pfam" id="PF00620">
    <property type="entry name" value="RhoGAP"/>
    <property type="match status" value="1"/>
</dbReference>
<dbReference type="InterPro" id="IPR008936">
    <property type="entry name" value="Rho_GTPase_activation_prot"/>
</dbReference>
<organism evidence="4">
    <name type="scientific">Nothobranchius korthausae</name>
    <dbReference type="NCBI Taxonomy" id="1143690"/>
    <lineage>
        <taxon>Eukaryota</taxon>
        <taxon>Metazoa</taxon>
        <taxon>Chordata</taxon>
        <taxon>Craniata</taxon>
        <taxon>Vertebrata</taxon>
        <taxon>Euteleostomi</taxon>
        <taxon>Actinopterygii</taxon>
        <taxon>Neopterygii</taxon>
        <taxon>Teleostei</taxon>
        <taxon>Neoteleostei</taxon>
        <taxon>Acanthomorphata</taxon>
        <taxon>Ovalentaria</taxon>
        <taxon>Atherinomorphae</taxon>
        <taxon>Cyprinodontiformes</taxon>
        <taxon>Nothobranchiidae</taxon>
        <taxon>Nothobranchius</taxon>
    </lineage>
</organism>
<dbReference type="SMART" id="SM00324">
    <property type="entry name" value="RhoGAP"/>
    <property type="match status" value="1"/>
</dbReference>
<accession>A0A1A8FF67</accession>
<sequence>MGASASLSLCSDPSSVRILRPSARVSPEVIIPARVSPNKCVFGVALETLNKNGQMVCGIPHAFRDMVEFLNKHGLHHRGLFRVCGSVAQTRQLRQQWDRGERVDLEQQGDVPTVASLLKQFLRELPTPVIPEPLHQQLVLSLTGHTDEPELNQRLRESLSCLPNSNHNILSYLIHFLCRVAMHSQSNHMPVENLATIFGPCIFHVPAGPRMLEEQSVSNALLLHILRHQVVLLPGPAVVSASAASYSPPPPLSALSHFEVQPRSCESDRSSMGVLEEETAKMAVEQTIQMQPELSSPDSLLQACETSSDVSADIQTLISDLTVLEKSEVMTKSGRVLSCPTDPEQEDAPPQSGQSQVLLVEAAQPQRRWECRSEEFKELADTLSHSLRYNLDPETAPSPPCSQHIRMARCSVHTEQDEGSASVSVLNRHIHTLRKRIRCFEEHFEQERHYKPAHNDKTAHPEVAKLMKELIKSRKQLKEMKLRQSGGFSPSSETCRPNMDQREAGPTGTELQQLNNNNNPEPNVEETFNSITNRLKEKRQELGLPDSIKEMSHFQMSTEKTCMQKCLLYFEGLHGRPSTRQERVLMKPFYDRYRLLKQLLSPASTAAITTIEEEEGSDDEYFKQQSPKQQPLWLNTSRCVSADESQFPPSLEMSETPLVSPLEGVKSVQSQIIAMATLHEASRQELLDHLRTVRLEKRRLHQALRDFEEHFYRQTGRICQKEDRGPMAEEYCQYKTLKAKLRLLEALLSKQDSTKTS</sequence>
<evidence type="ECO:0000259" key="3">
    <source>
        <dbReference type="PROSITE" id="PS50238"/>
    </source>
</evidence>
<dbReference type="PANTHER" id="PTHR15904:SF19">
    <property type="entry name" value="PROTEIN FAM13C"/>
    <property type="match status" value="1"/>
</dbReference>
<reference evidence="4" key="1">
    <citation type="submission" date="2016-05" db="EMBL/GenBank/DDBJ databases">
        <authorList>
            <person name="Lavstsen T."/>
            <person name="Jespersen J.S."/>
        </authorList>
    </citation>
    <scope>NUCLEOTIDE SEQUENCE</scope>
    <source>
        <tissue evidence="4">Brain</tissue>
    </source>
</reference>